<dbReference type="InterPro" id="IPR050493">
    <property type="entry name" value="FAD-dep_Monooxygenase_BioMet"/>
</dbReference>
<evidence type="ECO:0000313" key="7">
    <source>
        <dbReference type="EMBL" id="KAL3421401.1"/>
    </source>
</evidence>
<evidence type="ECO:0000256" key="3">
    <source>
        <dbReference type="ARBA" id="ARBA00022827"/>
    </source>
</evidence>
<organism evidence="7 8">
    <name type="scientific">Phlyctema vagabunda</name>
    <dbReference type="NCBI Taxonomy" id="108571"/>
    <lineage>
        <taxon>Eukaryota</taxon>
        <taxon>Fungi</taxon>
        <taxon>Dikarya</taxon>
        <taxon>Ascomycota</taxon>
        <taxon>Pezizomycotina</taxon>
        <taxon>Leotiomycetes</taxon>
        <taxon>Helotiales</taxon>
        <taxon>Dermateaceae</taxon>
        <taxon>Phlyctema</taxon>
    </lineage>
</organism>
<reference evidence="7 8" key="1">
    <citation type="submission" date="2024-06" db="EMBL/GenBank/DDBJ databases">
        <title>Complete genome of Phlyctema vagabunda strain 19-DSS-EL-015.</title>
        <authorList>
            <person name="Fiorenzani C."/>
        </authorList>
    </citation>
    <scope>NUCLEOTIDE SEQUENCE [LARGE SCALE GENOMIC DNA]</scope>
    <source>
        <strain evidence="7 8">19-DSS-EL-015</strain>
    </source>
</reference>
<feature type="domain" description="FAD-binding" evidence="6">
    <location>
        <begin position="258"/>
        <end position="322"/>
    </location>
</feature>
<keyword evidence="4" id="KW-0560">Oxidoreductase</keyword>
<dbReference type="EMBL" id="JBFCZG010000006">
    <property type="protein sequence ID" value="KAL3421401.1"/>
    <property type="molecule type" value="Genomic_DNA"/>
</dbReference>
<comment type="similarity">
    <text evidence="1">Belongs to the paxM FAD-dependent monooxygenase family.</text>
</comment>
<dbReference type="PRINTS" id="PR00419">
    <property type="entry name" value="ADXRDTASE"/>
</dbReference>
<protein>
    <submittedName>
        <fullName evidence="7">FAD binding domain-containing protein</fullName>
    </submittedName>
</protein>
<sequence length="393" mass="43363">MISYPIPPHPHAITLTTTYPTNSLQFLKQVAKQGEDENKLNQLPPQTKLQLRIAIVGAGLGGLATAIALARHGHSVTVLEQAQKLGEVGAGIQIPPNSGLLLERWGVNPFLEGKISEPEGMTFRRWQDGSPIAYTKLLPEFRDNFKSSYKVVHRADYHNALYQRALQLGVDIKVNCRVVAYDSEIPAVDIADGSRISSDLVIGADDPASWKSESAIKDMRNEFTGWDSSLTKVINMIDKTLKWPLVSGSRLPTWTASSSKVIIIGDAAHAMVPYMSQGAAMAIEDGGALAVVLSLIEDRSEIPFALRVFEKERIKRTSQMQDASLVNGLLWHFRDGPEQRARDAAMAAEIQGRPFLSSANQWSDPVTQWWAYGYDAETEIERAWNLAVEGDTN</sequence>
<evidence type="ECO:0000259" key="6">
    <source>
        <dbReference type="Pfam" id="PF01494"/>
    </source>
</evidence>
<evidence type="ECO:0000256" key="1">
    <source>
        <dbReference type="ARBA" id="ARBA00007992"/>
    </source>
</evidence>
<accession>A0ABR4PEE6</accession>
<dbReference type="InterPro" id="IPR002938">
    <property type="entry name" value="FAD-bd"/>
</dbReference>
<dbReference type="SUPFAM" id="SSF51905">
    <property type="entry name" value="FAD/NAD(P)-binding domain"/>
    <property type="match status" value="1"/>
</dbReference>
<dbReference type="Proteomes" id="UP001629113">
    <property type="component" value="Unassembled WGS sequence"/>
</dbReference>
<evidence type="ECO:0000256" key="4">
    <source>
        <dbReference type="ARBA" id="ARBA00023002"/>
    </source>
</evidence>
<evidence type="ECO:0000256" key="2">
    <source>
        <dbReference type="ARBA" id="ARBA00022630"/>
    </source>
</evidence>
<evidence type="ECO:0000256" key="5">
    <source>
        <dbReference type="ARBA" id="ARBA00023033"/>
    </source>
</evidence>
<keyword evidence="2" id="KW-0285">Flavoprotein</keyword>
<proteinExistence type="inferred from homology"/>
<dbReference type="InterPro" id="IPR036188">
    <property type="entry name" value="FAD/NAD-bd_sf"/>
</dbReference>
<gene>
    <name evidence="7" type="ORF">PVAG01_07846</name>
</gene>
<dbReference type="Pfam" id="PF01494">
    <property type="entry name" value="FAD_binding_3"/>
    <property type="match status" value="2"/>
</dbReference>
<dbReference type="PANTHER" id="PTHR13789:SF306">
    <property type="entry name" value="HYDROXYLASE, PUTATIVE-RELATED"/>
    <property type="match status" value="1"/>
</dbReference>
<comment type="caution">
    <text evidence="7">The sequence shown here is derived from an EMBL/GenBank/DDBJ whole genome shotgun (WGS) entry which is preliminary data.</text>
</comment>
<keyword evidence="5" id="KW-0503">Monooxygenase</keyword>
<name>A0ABR4PEE6_9HELO</name>
<evidence type="ECO:0000313" key="8">
    <source>
        <dbReference type="Proteomes" id="UP001629113"/>
    </source>
</evidence>
<feature type="domain" description="FAD-binding" evidence="6">
    <location>
        <begin position="52"/>
        <end position="218"/>
    </location>
</feature>
<dbReference type="PANTHER" id="PTHR13789">
    <property type="entry name" value="MONOOXYGENASE"/>
    <property type="match status" value="1"/>
</dbReference>
<keyword evidence="3" id="KW-0274">FAD</keyword>
<keyword evidence="8" id="KW-1185">Reference proteome</keyword>
<dbReference type="Gene3D" id="3.50.50.60">
    <property type="entry name" value="FAD/NAD(P)-binding domain"/>
    <property type="match status" value="2"/>
</dbReference>